<organism evidence="1 2">
    <name type="scientific">Asaccharospora irregularis DSM 2635</name>
    <dbReference type="NCBI Taxonomy" id="1121321"/>
    <lineage>
        <taxon>Bacteria</taxon>
        <taxon>Bacillati</taxon>
        <taxon>Bacillota</taxon>
        <taxon>Clostridia</taxon>
        <taxon>Peptostreptococcales</taxon>
        <taxon>Peptostreptococcaceae</taxon>
        <taxon>Asaccharospora</taxon>
    </lineage>
</organism>
<dbReference type="STRING" id="1121321.SAMN04488530_1082"/>
<proteinExistence type="predicted"/>
<protein>
    <submittedName>
        <fullName evidence="1">Uncharacterized protein</fullName>
    </submittedName>
</protein>
<reference evidence="2" key="1">
    <citation type="submission" date="2016-11" db="EMBL/GenBank/DDBJ databases">
        <authorList>
            <person name="Varghese N."/>
            <person name="Submissions S."/>
        </authorList>
    </citation>
    <scope>NUCLEOTIDE SEQUENCE [LARGE SCALE GENOMIC DNA]</scope>
    <source>
        <strain evidence="2">DSM 2635</strain>
    </source>
</reference>
<evidence type="ECO:0000313" key="2">
    <source>
        <dbReference type="Proteomes" id="UP000243255"/>
    </source>
</evidence>
<name>A0A1M5MT09_9FIRM</name>
<sequence>MLKELEEMSIGQKLYDYECNSCGFKKGVPEFLIEEFRQDLIFGFEAVASLEYEPMPELICPNCGSKFEYKKTDNR</sequence>
<dbReference type="AlphaFoldDB" id="A0A1M5MT09"/>
<gene>
    <name evidence="1" type="ORF">SAMN04488530_1082</name>
</gene>
<dbReference type="OrthoDB" id="1753148at2"/>
<dbReference type="Proteomes" id="UP000243255">
    <property type="component" value="Unassembled WGS sequence"/>
</dbReference>
<dbReference type="EMBL" id="FQWX01000008">
    <property type="protein sequence ID" value="SHG80376.1"/>
    <property type="molecule type" value="Genomic_DNA"/>
</dbReference>
<keyword evidence="2" id="KW-1185">Reference proteome</keyword>
<evidence type="ECO:0000313" key="1">
    <source>
        <dbReference type="EMBL" id="SHG80376.1"/>
    </source>
</evidence>
<dbReference type="RefSeq" id="WP_073124920.1">
    <property type="nucleotide sequence ID" value="NZ_BAABCH010000002.1"/>
</dbReference>
<accession>A0A1M5MT09</accession>